<dbReference type="AlphaFoldDB" id="A0A0L0DTS6"/>
<reference evidence="2 3" key="1">
    <citation type="submission" date="2010-05" db="EMBL/GenBank/DDBJ databases">
        <title>The Genome Sequence of Thecamonas trahens ATCC 50062.</title>
        <authorList>
            <consortium name="The Broad Institute Genome Sequencing Platform"/>
            <person name="Russ C."/>
            <person name="Cuomo C."/>
            <person name="Shea T."/>
            <person name="Young S.K."/>
            <person name="Zeng Q."/>
            <person name="Koehrsen M."/>
            <person name="Haas B."/>
            <person name="Borodovsky M."/>
            <person name="Guigo R."/>
            <person name="Alvarado L."/>
            <person name="Berlin A."/>
            <person name="Bochicchio J."/>
            <person name="Borenstein D."/>
            <person name="Chapman S."/>
            <person name="Chen Z."/>
            <person name="Freedman E."/>
            <person name="Gellesch M."/>
            <person name="Goldberg J."/>
            <person name="Griggs A."/>
            <person name="Gujja S."/>
            <person name="Heilman E."/>
            <person name="Heiman D."/>
            <person name="Hepburn T."/>
            <person name="Howarth C."/>
            <person name="Jen D."/>
            <person name="Larson L."/>
            <person name="Mehta T."/>
            <person name="Park D."/>
            <person name="Pearson M."/>
            <person name="Roberts A."/>
            <person name="Saif S."/>
            <person name="Shenoy N."/>
            <person name="Sisk P."/>
            <person name="Stolte C."/>
            <person name="Sykes S."/>
            <person name="Thomson T."/>
            <person name="Walk T."/>
            <person name="White J."/>
            <person name="Yandava C."/>
            <person name="Burger G."/>
            <person name="Gray M.W."/>
            <person name="Holland P.W.H."/>
            <person name="King N."/>
            <person name="Lang F.B.F."/>
            <person name="Roger A.J."/>
            <person name="Ruiz-Trillo I."/>
            <person name="Lander E."/>
            <person name="Nusbaum C."/>
        </authorList>
    </citation>
    <scope>NUCLEOTIDE SEQUENCE [LARGE SCALE GENOMIC DNA]</scope>
    <source>
        <strain evidence="2 3">ATCC 50062</strain>
    </source>
</reference>
<accession>A0A0L0DTS6</accession>
<organism evidence="2 3">
    <name type="scientific">Thecamonas trahens ATCC 50062</name>
    <dbReference type="NCBI Taxonomy" id="461836"/>
    <lineage>
        <taxon>Eukaryota</taxon>
        <taxon>Apusozoa</taxon>
        <taxon>Apusomonadida</taxon>
        <taxon>Apusomonadidae</taxon>
        <taxon>Thecamonas</taxon>
    </lineage>
</organism>
<feature type="compositionally biased region" description="Gly residues" evidence="1">
    <location>
        <begin position="188"/>
        <end position="199"/>
    </location>
</feature>
<dbReference type="Proteomes" id="UP000054408">
    <property type="component" value="Unassembled WGS sequence"/>
</dbReference>
<proteinExistence type="predicted"/>
<protein>
    <submittedName>
        <fullName evidence="2">Uncharacterized protein</fullName>
    </submittedName>
</protein>
<name>A0A0L0DTS6_THETB</name>
<evidence type="ECO:0000313" key="2">
    <source>
        <dbReference type="EMBL" id="KNC55655.1"/>
    </source>
</evidence>
<evidence type="ECO:0000313" key="3">
    <source>
        <dbReference type="Proteomes" id="UP000054408"/>
    </source>
</evidence>
<sequence length="214" mass="21586">VAVAGDWLVSQGWRLAAYALAPSVLQTAPVGIVAVDVGYMGEDDDGSPGDAGSPGQASEPSGPREVDEATWLARSRVLEVDVARREVVTVLAARPRALAAETAALVGAQTARVGMDESSDDDDDEVTGERVAGAAAEAGEAESSTAAPPAMVGVDDDLAAVVKARSVEYYLQQAAELLGEEGGDEGSGEGSGERSGGGENSLVDVSLDSLDGEA</sequence>
<feature type="region of interest" description="Disordered" evidence="1">
    <location>
        <begin position="178"/>
        <end position="214"/>
    </location>
</feature>
<feature type="compositionally biased region" description="Low complexity" evidence="1">
    <location>
        <begin position="133"/>
        <end position="150"/>
    </location>
</feature>
<feature type="region of interest" description="Disordered" evidence="1">
    <location>
        <begin position="41"/>
        <end position="67"/>
    </location>
</feature>
<gene>
    <name evidence="2" type="ORF">AMSG_01925</name>
</gene>
<dbReference type="GeneID" id="25561641"/>
<keyword evidence="3" id="KW-1185">Reference proteome</keyword>
<feature type="compositionally biased region" description="Acidic residues" evidence="1">
    <location>
        <begin position="178"/>
        <end position="187"/>
    </location>
</feature>
<feature type="non-terminal residue" evidence="2">
    <location>
        <position position="1"/>
    </location>
</feature>
<feature type="region of interest" description="Disordered" evidence="1">
    <location>
        <begin position="133"/>
        <end position="153"/>
    </location>
</feature>
<evidence type="ECO:0000256" key="1">
    <source>
        <dbReference type="SAM" id="MobiDB-lite"/>
    </source>
</evidence>
<dbReference type="RefSeq" id="XP_013761424.1">
    <property type="nucleotide sequence ID" value="XM_013905970.1"/>
</dbReference>
<dbReference type="EMBL" id="GL349439">
    <property type="protein sequence ID" value="KNC55655.1"/>
    <property type="molecule type" value="Genomic_DNA"/>
</dbReference>